<protein>
    <submittedName>
        <fullName evidence="2">Transcriptional regulator, MerR family</fullName>
    </submittedName>
</protein>
<dbReference type="Proteomes" id="UP000001887">
    <property type="component" value="Chromosome"/>
</dbReference>
<evidence type="ECO:0000313" key="3">
    <source>
        <dbReference type="Proteomes" id="UP000001887"/>
    </source>
</evidence>
<dbReference type="HOGENOM" id="CLU_2937683_0_0_0"/>
<dbReference type="InterPro" id="IPR041657">
    <property type="entry name" value="HTH_17"/>
</dbReference>
<dbReference type="GO" id="GO:0003677">
    <property type="term" value="F:DNA binding"/>
    <property type="evidence" value="ECO:0007669"/>
    <property type="project" value="InterPro"/>
</dbReference>
<dbReference type="Gene3D" id="1.10.1660.10">
    <property type="match status" value="1"/>
</dbReference>
<dbReference type="CDD" id="cd04762">
    <property type="entry name" value="HTH_MerR-trunc"/>
    <property type="match status" value="1"/>
</dbReference>
<dbReference type="GO" id="GO:0006355">
    <property type="term" value="P:regulation of DNA-templated transcription"/>
    <property type="evidence" value="ECO:0007669"/>
    <property type="project" value="InterPro"/>
</dbReference>
<sequence>MEKLDEYLRIKEASEYLGVSPNTLRNWGRDGRIIEHRHPVNNYRLYKKEDLTRLLRHANR</sequence>
<dbReference type="InterPro" id="IPR000551">
    <property type="entry name" value="MerR-type_HTH_dom"/>
</dbReference>
<dbReference type="Pfam" id="PF12728">
    <property type="entry name" value="HTH_17"/>
    <property type="match status" value="1"/>
</dbReference>
<dbReference type="OrthoDB" id="290198at2"/>
<dbReference type="AlphaFoldDB" id="D2R604"/>
<dbReference type="EMBL" id="CP001848">
    <property type="protein sequence ID" value="ADB19089.1"/>
    <property type="molecule type" value="Genomic_DNA"/>
</dbReference>
<dbReference type="KEGG" id="psl:Psta_4444"/>
<organism evidence="2 3">
    <name type="scientific">Pirellula staleyi (strain ATCC 27377 / DSM 6068 / ICPB 4128)</name>
    <name type="common">Pirella staleyi</name>
    <dbReference type="NCBI Taxonomy" id="530564"/>
    <lineage>
        <taxon>Bacteria</taxon>
        <taxon>Pseudomonadati</taxon>
        <taxon>Planctomycetota</taxon>
        <taxon>Planctomycetia</taxon>
        <taxon>Pirellulales</taxon>
        <taxon>Pirellulaceae</taxon>
        <taxon>Pirellula</taxon>
    </lineage>
</organism>
<name>D2R604_PIRSD</name>
<dbReference type="InterPro" id="IPR009061">
    <property type="entry name" value="DNA-bd_dom_put_sf"/>
</dbReference>
<feature type="domain" description="HTH merR-type" evidence="1">
    <location>
        <begin position="7"/>
        <end position="60"/>
    </location>
</feature>
<proteinExistence type="predicted"/>
<dbReference type="eggNOG" id="COG0789">
    <property type="taxonomic scope" value="Bacteria"/>
</dbReference>
<dbReference type="PROSITE" id="PS50937">
    <property type="entry name" value="HTH_MERR_2"/>
    <property type="match status" value="1"/>
</dbReference>
<gene>
    <name evidence="2" type="ordered locus">Psta_4444</name>
</gene>
<dbReference type="STRING" id="530564.Psta_4444"/>
<evidence type="ECO:0000313" key="2">
    <source>
        <dbReference type="EMBL" id="ADB19089.1"/>
    </source>
</evidence>
<reference evidence="2 3" key="1">
    <citation type="journal article" date="2009" name="Stand. Genomic Sci.">
        <title>Complete genome sequence of Pirellula staleyi type strain (ATCC 27377).</title>
        <authorList>
            <person name="Clum A."/>
            <person name="Tindall B.J."/>
            <person name="Sikorski J."/>
            <person name="Ivanova N."/>
            <person name="Mavrommatis K."/>
            <person name="Lucas S."/>
            <person name="Glavina del Rio T."/>
            <person name="Nolan M."/>
            <person name="Chen F."/>
            <person name="Tice H."/>
            <person name="Pitluck S."/>
            <person name="Cheng J.F."/>
            <person name="Chertkov O."/>
            <person name="Brettin T."/>
            <person name="Han C."/>
            <person name="Detter J.C."/>
            <person name="Kuske C."/>
            <person name="Bruce D."/>
            <person name="Goodwin L."/>
            <person name="Ovchinikova G."/>
            <person name="Pati A."/>
            <person name="Mikhailova N."/>
            <person name="Chen A."/>
            <person name="Palaniappan K."/>
            <person name="Land M."/>
            <person name="Hauser L."/>
            <person name="Chang Y.J."/>
            <person name="Jeffries C.D."/>
            <person name="Chain P."/>
            <person name="Rohde M."/>
            <person name="Goker M."/>
            <person name="Bristow J."/>
            <person name="Eisen J.A."/>
            <person name="Markowitz V."/>
            <person name="Hugenholtz P."/>
            <person name="Kyrpides N.C."/>
            <person name="Klenk H.P."/>
            <person name="Lapidus A."/>
        </authorList>
    </citation>
    <scope>NUCLEOTIDE SEQUENCE [LARGE SCALE GENOMIC DNA]</scope>
    <source>
        <strain evidence="3">ATCC 27377 / DSM 6068 / ICPB 4128</strain>
    </source>
</reference>
<evidence type="ECO:0000259" key="1">
    <source>
        <dbReference type="PROSITE" id="PS50937"/>
    </source>
</evidence>
<dbReference type="SUPFAM" id="SSF46955">
    <property type="entry name" value="Putative DNA-binding domain"/>
    <property type="match status" value="1"/>
</dbReference>
<keyword evidence="3" id="KW-1185">Reference proteome</keyword>
<accession>D2R604</accession>